<feature type="chain" id="PRO_5024310476" evidence="3">
    <location>
        <begin position="27"/>
        <end position="198"/>
    </location>
</feature>
<dbReference type="PANTHER" id="PTHR33470">
    <property type="entry name" value="OS01G0164075 PROTEIN"/>
    <property type="match status" value="1"/>
</dbReference>
<comment type="caution">
    <text evidence="4">The sequence shown here is derived from an EMBL/GenBank/DDBJ whole genome shotgun (WGS) entry which is preliminary data.</text>
</comment>
<name>A0A5N6MCP6_9ASTR</name>
<organism evidence="4 5">
    <name type="scientific">Mikania micrantha</name>
    <name type="common">bitter vine</name>
    <dbReference type="NCBI Taxonomy" id="192012"/>
    <lineage>
        <taxon>Eukaryota</taxon>
        <taxon>Viridiplantae</taxon>
        <taxon>Streptophyta</taxon>
        <taxon>Embryophyta</taxon>
        <taxon>Tracheophyta</taxon>
        <taxon>Spermatophyta</taxon>
        <taxon>Magnoliopsida</taxon>
        <taxon>eudicotyledons</taxon>
        <taxon>Gunneridae</taxon>
        <taxon>Pentapetalae</taxon>
        <taxon>asterids</taxon>
        <taxon>campanulids</taxon>
        <taxon>Asterales</taxon>
        <taxon>Asteraceae</taxon>
        <taxon>Asteroideae</taxon>
        <taxon>Heliantheae alliance</taxon>
        <taxon>Eupatorieae</taxon>
        <taxon>Mikania</taxon>
    </lineage>
</organism>
<accession>A0A5N6MCP6</accession>
<keyword evidence="5" id="KW-1185">Reference proteome</keyword>
<dbReference type="Proteomes" id="UP000326396">
    <property type="component" value="Linkage Group LG6"/>
</dbReference>
<protein>
    <submittedName>
        <fullName evidence="4">Uncharacterized protein</fullName>
    </submittedName>
</protein>
<reference evidence="4 5" key="1">
    <citation type="submission" date="2019-05" db="EMBL/GenBank/DDBJ databases">
        <title>Mikania micrantha, genome provides insights into the molecular mechanism of rapid growth.</title>
        <authorList>
            <person name="Liu B."/>
        </authorList>
    </citation>
    <scope>NUCLEOTIDE SEQUENCE [LARGE SCALE GENOMIC DNA]</scope>
    <source>
        <strain evidence="4">NLD-2019</strain>
        <tissue evidence="4">Leaf</tissue>
    </source>
</reference>
<evidence type="ECO:0000256" key="1">
    <source>
        <dbReference type="ARBA" id="ARBA00022729"/>
    </source>
</evidence>
<evidence type="ECO:0000256" key="2">
    <source>
        <dbReference type="SAM" id="MobiDB-lite"/>
    </source>
</evidence>
<gene>
    <name evidence="4" type="ORF">E3N88_33684</name>
</gene>
<evidence type="ECO:0000313" key="4">
    <source>
        <dbReference type="EMBL" id="KAD3338163.1"/>
    </source>
</evidence>
<dbReference type="GO" id="GO:0071944">
    <property type="term" value="C:cell periphery"/>
    <property type="evidence" value="ECO:0007669"/>
    <property type="project" value="TreeGrafter"/>
</dbReference>
<keyword evidence="1 3" id="KW-0732">Signal</keyword>
<dbReference type="Pfam" id="PF01190">
    <property type="entry name" value="Pollen_Ole_e_1"/>
    <property type="match status" value="1"/>
</dbReference>
<dbReference type="OrthoDB" id="1847243at2759"/>
<dbReference type="PANTHER" id="PTHR33470:SF40">
    <property type="entry name" value="PROTEIN SEED AND ROOT HAIR PROTECTIVE PROTEIN"/>
    <property type="match status" value="1"/>
</dbReference>
<dbReference type="AlphaFoldDB" id="A0A5N6MCP6"/>
<evidence type="ECO:0000313" key="5">
    <source>
        <dbReference type="Proteomes" id="UP000326396"/>
    </source>
</evidence>
<evidence type="ECO:0000256" key="3">
    <source>
        <dbReference type="SAM" id="SignalP"/>
    </source>
</evidence>
<dbReference type="EMBL" id="SZYD01000016">
    <property type="protein sequence ID" value="KAD3338163.1"/>
    <property type="molecule type" value="Genomic_DNA"/>
</dbReference>
<proteinExistence type="predicted"/>
<sequence length="198" mass="21599">MDSNTSRIASLVILLLAILMLASASADSGYGKSELKGTTPTRPVDPKEDTGYENNYPKVPEHPKNIAVQGLIYCKYGSKLLPLEGATARVTCLSVHKNGYESAPFSFSSCPADKKGYFLAKIPSSRLVNDDLWEITECKAFLEKSPWTTCNVPEDTNGGIKGARLTFSRHLNNDGYCLSSVGPFIYNPGHQTLPKEGY</sequence>
<feature type="region of interest" description="Disordered" evidence="2">
    <location>
        <begin position="28"/>
        <end position="58"/>
    </location>
</feature>
<feature type="signal peptide" evidence="3">
    <location>
        <begin position="1"/>
        <end position="26"/>
    </location>
</feature>